<dbReference type="Proteomes" id="UP001054945">
    <property type="component" value="Unassembled WGS sequence"/>
</dbReference>
<protein>
    <submittedName>
        <fullName evidence="2">Uncharacterized protein</fullName>
    </submittedName>
</protein>
<accession>A0AAV4SFG2</accession>
<gene>
    <name evidence="2" type="ORF">CEXT_516491</name>
</gene>
<organism evidence="2 3">
    <name type="scientific">Caerostris extrusa</name>
    <name type="common">Bark spider</name>
    <name type="synonym">Caerostris bankana</name>
    <dbReference type="NCBI Taxonomy" id="172846"/>
    <lineage>
        <taxon>Eukaryota</taxon>
        <taxon>Metazoa</taxon>
        <taxon>Ecdysozoa</taxon>
        <taxon>Arthropoda</taxon>
        <taxon>Chelicerata</taxon>
        <taxon>Arachnida</taxon>
        <taxon>Araneae</taxon>
        <taxon>Araneomorphae</taxon>
        <taxon>Entelegynae</taxon>
        <taxon>Araneoidea</taxon>
        <taxon>Araneidae</taxon>
        <taxon>Caerostris</taxon>
    </lineage>
</organism>
<proteinExistence type="predicted"/>
<evidence type="ECO:0000313" key="3">
    <source>
        <dbReference type="Proteomes" id="UP001054945"/>
    </source>
</evidence>
<name>A0AAV4SFG2_CAEEX</name>
<dbReference type="AlphaFoldDB" id="A0AAV4SFG2"/>
<sequence>MRSSPNLPGISAKRQSSSGLSEDVYPFPDRILPLCPARSGSLVELFLILIVLRLREGEPIIRNSFRYWLTTIQHLATCNARLSLNCFWSAYCSIT</sequence>
<keyword evidence="3" id="KW-1185">Reference proteome</keyword>
<comment type="caution">
    <text evidence="2">The sequence shown here is derived from an EMBL/GenBank/DDBJ whole genome shotgun (WGS) entry which is preliminary data.</text>
</comment>
<evidence type="ECO:0000313" key="2">
    <source>
        <dbReference type="EMBL" id="GIY33133.1"/>
    </source>
</evidence>
<reference evidence="2 3" key="1">
    <citation type="submission" date="2021-06" db="EMBL/GenBank/DDBJ databases">
        <title>Caerostris extrusa draft genome.</title>
        <authorList>
            <person name="Kono N."/>
            <person name="Arakawa K."/>
        </authorList>
    </citation>
    <scope>NUCLEOTIDE SEQUENCE [LARGE SCALE GENOMIC DNA]</scope>
</reference>
<dbReference type="EMBL" id="BPLR01009594">
    <property type="protein sequence ID" value="GIY33133.1"/>
    <property type="molecule type" value="Genomic_DNA"/>
</dbReference>
<evidence type="ECO:0000256" key="1">
    <source>
        <dbReference type="SAM" id="MobiDB-lite"/>
    </source>
</evidence>
<feature type="region of interest" description="Disordered" evidence="1">
    <location>
        <begin position="1"/>
        <end position="21"/>
    </location>
</feature>